<evidence type="ECO:0000256" key="1">
    <source>
        <dbReference type="SAM" id="SignalP"/>
    </source>
</evidence>
<dbReference type="AlphaFoldDB" id="A0A7X5TNZ6"/>
<comment type="caution">
    <text evidence="3">The sequence shown here is derived from an EMBL/GenBank/DDBJ whole genome shotgun (WGS) entry which is preliminary data.</text>
</comment>
<evidence type="ECO:0000313" key="3">
    <source>
        <dbReference type="EMBL" id="NID13967.1"/>
    </source>
</evidence>
<proteinExistence type="predicted"/>
<reference evidence="3 4" key="1">
    <citation type="journal article" date="2006" name="Int. J. Syst. Evol. Microbiol.">
        <title>Dyella yeojuensis sp. nov., isolated from greenhouse soil in Korea.</title>
        <authorList>
            <person name="Kim B.Y."/>
            <person name="Weon H.Y."/>
            <person name="Lee K.H."/>
            <person name="Seok S.J."/>
            <person name="Kwon S.W."/>
            <person name="Go S.J."/>
            <person name="Stackebrandt E."/>
        </authorList>
    </citation>
    <scope>NUCLEOTIDE SEQUENCE [LARGE SCALE GENOMIC DNA]</scope>
    <source>
        <strain evidence="3 4">DSM 17673</strain>
    </source>
</reference>
<feature type="chain" id="PRO_5031441848" evidence="1">
    <location>
        <begin position="26"/>
        <end position="168"/>
    </location>
</feature>
<gene>
    <name evidence="3" type="ORF">HBF32_00595</name>
</gene>
<protein>
    <submittedName>
        <fullName evidence="3">DUF4189 domain-containing protein</fullName>
    </submittedName>
</protein>
<accession>A0A7X5TNZ6</accession>
<dbReference type="EMBL" id="JAAQTL010000001">
    <property type="protein sequence ID" value="NID13967.1"/>
    <property type="molecule type" value="Genomic_DNA"/>
</dbReference>
<organism evidence="3 4">
    <name type="scientific">Luteibacter yeojuensis</name>
    <dbReference type="NCBI Taxonomy" id="345309"/>
    <lineage>
        <taxon>Bacteria</taxon>
        <taxon>Pseudomonadati</taxon>
        <taxon>Pseudomonadota</taxon>
        <taxon>Gammaproteobacteria</taxon>
        <taxon>Lysobacterales</taxon>
        <taxon>Rhodanobacteraceae</taxon>
        <taxon>Luteibacter</taxon>
    </lineage>
</organism>
<feature type="signal peptide" evidence="1">
    <location>
        <begin position="1"/>
        <end position="25"/>
    </location>
</feature>
<name>A0A7X5TNZ6_9GAMM</name>
<evidence type="ECO:0000313" key="4">
    <source>
        <dbReference type="Proteomes" id="UP000518878"/>
    </source>
</evidence>
<dbReference type="Proteomes" id="UP000518878">
    <property type="component" value="Unassembled WGS sequence"/>
</dbReference>
<sequence length="168" mass="17335">MRTLRMKPLQVMATCLAFMANAAWAQCATGVNTGGGNCVPPDAPGMPDYNSGQGNVPQPPPPKWNLTWGAIVIDSETGGAGTVVGRASENDAVRDATRDCASRGARGCKVEMTYRNGCGAVAWGTGGHGVASGSSQSGAERDAMRYCEQSAQGCKVVYSDCSAAQQVQ</sequence>
<dbReference type="RefSeq" id="WP_166697707.1">
    <property type="nucleotide sequence ID" value="NZ_JAAQTL010000001.1"/>
</dbReference>
<feature type="domain" description="DUF4189" evidence="2">
    <location>
        <begin position="68"/>
        <end position="161"/>
    </location>
</feature>
<keyword evidence="4" id="KW-1185">Reference proteome</keyword>
<evidence type="ECO:0000259" key="2">
    <source>
        <dbReference type="Pfam" id="PF13827"/>
    </source>
</evidence>
<keyword evidence="1" id="KW-0732">Signal</keyword>
<dbReference type="InterPro" id="IPR025240">
    <property type="entry name" value="DUF4189"/>
</dbReference>
<dbReference type="Pfam" id="PF13827">
    <property type="entry name" value="DUF4189"/>
    <property type="match status" value="1"/>
</dbReference>